<dbReference type="AlphaFoldDB" id="A0A4Y2VI35"/>
<organism evidence="4 5">
    <name type="scientific">Araneus ventricosus</name>
    <name type="common">Orbweaver spider</name>
    <name type="synonym">Epeira ventricosa</name>
    <dbReference type="NCBI Taxonomy" id="182803"/>
    <lineage>
        <taxon>Eukaryota</taxon>
        <taxon>Metazoa</taxon>
        <taxon>Ecdysozoa</taxon>
        <taxon>Arthropoda</taxon>
        <taxon>Chelicerata</taxon>
        <taxon>Arachnida</taxon>
        <taxon>Araneae</taxon>
        <taxon>Araneomorphae</taxon>
        <taxon>Entelegynae</taxon>
        <taxon>Araneoidea</taxon>
        <taxon>Araneidae</taxon>
        <taxon>Araneus</taxon>
    </lineage>
</organism>
<comment type="caution">
    <text evidence="4">The sequence shown here is derived from an EMBL/GenBank/DDBJ whole genome shotgun (WGS) entry which is preliminary data.</text>
</comment>
<feature type="non-terminal residue" evidence="4">
    <location>
        <position position="1"/>
    </location>
</feature>
<sequence length="90" mass="9854">GAQSNGPDIALLIFGDHQQQQDATFVTNANSPSSSSTCLYLKLRLVPGIQILNLMARLAEPSNLSPLSRSLRQCCFEKYKLAPDSFQQSL</sequence>
<dbReference type="EMBL" id="BGPR01046276">
    <property type="protein sequence ID" value="GBO23247.1"/>
    <property type="molecule type" value="Genomic_DNA"/>
</dbReference>
<dbReference type="EMBL" id="BGPR01046237">
    <property type="protein sequence ID" value="GBO23210.1"/>
    <property type="molecule type" value="Genomic_DNA"/>
</dbReference>
<evidence type="ECO:0000313" key="1">
    <source>
        <dbReference type="EMBL" id="GBO23210.1"/>
    </source>
</evidence>
<protein>
    <submittedName>
        <fullName evidence="4">Uncharacterized protein</fullName>
    </submittedName>
</protein>
<proteinExistence type="predicted"/>
<name>A0A4Y2VI35_ARAVE</name>
<evidence type="ECO:0000313" key="4">
    <source>
        <dbReference type="EMBL" id="GBO23417.1"/>
    </source>
</evidence>
<dbReference type="EMBL" id="BGPR01046472">
    <property type="protein sequence ID" value="GBO23417.1"/>
    <property type="molecule type" value="Genomic_DNA"/>
</dbReference>
<evidence type="ECO:0000313" key="3">
    <source>
        <dbReference type="EMBL" id="GBO23400.1"/>
    </source>
</evidence>
<accession>A0A4Y2VI35</accession>
<evidence type="ECO:0000313" key="2">
    <source>
        <dbReference type="EMBL" id="GBO23247.1"/>
    </source>
</evidence>
<evidence type="ECO:0000313" key="5">
    <source>
        <dbReference type="Proteomes" id="UP000499080"/>
    </source>
</evidence>
<reference evidence="4 5" key="1">
    <citation type="journal article" date="2019" name="Sci. Rep.">
        <title>Orb-weaving spider Araneus ventricosus genome elucidates the spidroin gene catalogue.</title>
        <authorList>
            <person name="Kono N."/>
            <person name="Nakamura H."/>
            <person name="Ohtoshi R."/>
            <person name="Moran D.A.P."/>
            <person name="Shinohara A."/>
            <person name="Yoshida Y."/>
            <person name="Fujiwara M."/>
            <person name="Mori M."/>
            <person name="Tomita M."/>
            <person name="Arakawa K."/>
        </authorList>
    </citation>
    <scope>NUCLEOTIDE SEQUENCE [LARGE SCALE GENOMIC DNA]</scope>
</reference>
<keyword evidence="5" id="KW-1185">Reference proteome</keyword>
<gene>
    <name evidence="2" type="ORF">AVEN_153676_1</name>
    <name evidence="4" type="ORF">AVEN_224861_1</name>
    <name evidence="1" type="ORF">AVEN_53542_1</name>
    <name evidence="3" type="ORF">AVEN_99149_1</name>
</gene>
<dbReference type="EMBL" id="BGPR01046450">
    <property type="protein sequence ID" value="GBO23400.1"/>
    <property type="molecule type" value="Genomic_DNA"/>
</dbReference>
<dbReference type="Proteomes" id="UP000499080">
    <property type="component" value="Unassembled WGS sequence"/>
</dbReference>